<feature type="repeat" description="TPR" evidence="1">
    <location>
        <begin position="577"/>
        <end position="610"/>
    </location>
</feature>
<name>A0A5C6DI69_9BACT</name>
<dbReference type="InterPro" id="IPR036514">
    <property type="entry name" value="SGNH_hydro_sf"/>
</dbReference>
<evidence type="ECO:0000256" key="2">
    <source>
        <dbReference type="SAM" id="Phobius"/>
    </source>
</evidence>
<dbReference type="PROSITE" id="PS50005">
    <property type="entry name" value="TPR"/>
    <property type="match status" value="3"/>
</dbReference>
<dbReference type="Pfam" id="PF13432">
    <property type="entry name" value="TPR_16"/>
    <property type="match status" value="3"/>
</dbReference>
<keyword evidence="2" id="KW-0812">Transmembrane</keyword>
<dbReference type="PANTHER" id="PTHR12558:SF13">
    <property type="entry name" value="CELL DIVISION CYCLE PROTEIN 27 HOMOLOG"/>
    <property type="match status" value="1"/>
</dbReference>
<accession>A0A5C6DI69</accession>
<reference evidence="3 4" key="1">
    <citation type="submission" date="2019-02" db="EMBL/GenBank/DDBJ databases">
        <title>Deep-cultivation of Planctomycetes and their phenomic and genomic characterization uncovers novel biology.</title>
        <authorList>
            <person name="Wiegand S."/>
            <person name="Jogler M."/>
            <person name="Boedeker C."/>
            <person name="Pinto D."/>
            <person name="Vollmers J."/>
            <person name="Rivas-Marin E."/>
            <person name="Kohn T."/>
            <person name="Peeters S.H."/>
            <person name="Heuer A."/>
            <person name="Rast P."/>
            <person name="Oberbeckmann S."/>
            <person name="Bunk B."/>
            <person name="Jeske O."/>
            <person name="Meyerdierks A."/>
            <person name="Storesund J.E."/>
            <person name="Kallscheuer N."/>
            <person name="Luecker S."/>
            <person name="Lage O.M."/>
            <person name="Pohl T."/>
            <person name="Merkel B.J."/>
            <person name="Hornburger P."/>
            <person name="Mueller R.-W."/>
            <person name="Bruemmer F."/>
            <person name="Labrenz M."/>
            <person name="Spormann A.M."/>
            <person name="Op Den Camp H."/>
            <person name="Overmann J."/>
            <person name="Amann R."/>
            <person name="Jetten M.S.M."/>
            <person name="Mascher T."/>
            <person name="Medema M.H."/>
            <person name="Devos D.P."/>
            <person name="Kaster A.-K."/>
            <person name="Ovreas L."/>
            <person name="Rohde M."/>
            <person name="Galperin M.Y."/>
            <person name="Jogler C."/>
        </authorList>
    </citation>
    <scope>NUCLEOTIDE SEQUENCE [LARGE SCALE GENOMIC DNA]</scope>
    <source>
        <strain evidence="3 4">Poly41</strain>
    </source>
</reference>
<dbReference type="AlphaFoldDB" id="A0A5C6DI69"/>
<feature type="transmembrane region" description="Helical" evidence="2">
    <location>
        <begin position="20"/>
        <end position="42"/>
    </location>
</feature>
<dbReference type="GO" id="GO:0016788">
    <property type="term" value="F:hydrolase activity, acting on ester bonds"/>
    <property type="evidence" value="ECO:0007669"/>
    <property type="project" value="UniProtKB-ARBA"/>
</dbReference>
<dbReference type="InterPro" id="IPR019734">
    <property type="entry name" value="TPR_rpt"/>
</dbReference>
<sequence length="694" mass="78552">MNVSAPNQRRHPISVPKKVLFAAVVTIAFFIVLEGALALLGVRPTSETKDPFVGFSNKMSLFESFTDERGQTQMQTRQNKLIWFNDQRFLKTKPAKTRRLFCVGGSTTYGRPYDDATSFSGWLRELLPVADPSTQWEVINAGGISYASYRVAAVMEELAQYEPDLFVVYCGHNEFLERRTYQEMFEHSGFLIDAASVLSKTRTWTLFDRAIHGNREVPATVLPGEVDERLNHTIGPSDYHRDDRWQQDILHHFRFNLRRMVSIARRVGAEVVFVVPASNEKDCSPFKSEMSSDVTLADRKLLDDLYQSALSKAADGSLSEAIVMLEQAQQVDQRVALVDYQLGRLEFEQGEVSKARASFQQAINEDICPLRATESIVEAVRSFSQNNDMVCVDFDQRLRSWCNTEHGHSLLGQEYFLDHVHPTIQAHRHLALWLIETMQNSEIISGKSMSQQQIDAVSERVESQIDLTKQGVAMRNLAKVLHWAGKFDEAEPRAQDAIELLGGDAESQLILADCYRNTYRIEESVEEYKRLLDANPLYARGCLQYGDLLLELQQYEMAHDFLAVAAIGFPIGSRHHFRAQHSLGTSYLKLSDFDHAMPILESCLRERPNDPNVLFDAAQCKAGLGDSASAMTLYRRVLDLEPNDIETQINLGYLLLENKQPREAIPYFEAAIKASPQNPRAAAGLSVCRQLIDR</sequence>
<proteinExistence type="predicted"/>
<dbReference type="InterPro" id="IPR011990">
    <property type="entry name" value="TPR-like_helical_dom_sf"/>
</dbReference>
<dbReference type="Gene3D" id="3.40.50.1110">
    <property type="entry name" value="SGNH hydrolase"/>
    <property type="match status" value="1"/>
</dbReference>
<dbReference type="Proteomes" id="UP000319143">
    <property type="component" value="Unassembled WGS sequence"/>
</dbReference>
<feature type="repeat" description="TPR" evidence="1">
    <location>
        <begin position="645"/>
        <end position="678"/>
    </location>
</feature>
<dbReference type="SUPFAM" id="SSF48452">
    <property type="entry name" value="TPR-like"/>
    <property type="match status" value="1"/>
</dbReference>
<organism evidence="3 4">
    <name type="scientific">Novipirellula artificiosorum</name>
    <dbReference type="NCBI Taxonomy" id="2528016"/>
    <lineage>
        <taxon>Bacteria</taxon>
        <taxon>Pseudomonadati</taxon>
        <taxon>Planctomycetota</taxon>
        <taxon>Planctomycetia</taxon>
        <taxon>Pirellulales</taxon>
        <taxon>Pirellulaceae</taxon>
        <taxon>Novipirellula</taxon>
    </lineage>
</organism>
<comment type="caution">
    <text evidence="3">The sequence shown here is derived from an EMBL/GenBank/DDBJ whole genome shotgun (WGS) entry which is preliminary data.</text>
</comment>
<feature type="repeat" description="TPR" evidence="1">
    <location>
        <begin position="611"/>
        <end position="644"/>
    </location>
</feature>
<dbReference type="SUPFAM" id="SSF52266">
    <property type="entry name" value="SGNH hydrolase"/>
    <property type="match status" value="1"/>
</dbReference>
<dbReference type="SMART" id="SM00028">
    <property type="entry name" value="TPR"/>
    <property type="match status" value="7"/>
</dbReference>
<keyword evidence="2" id="KW-1133">Transmembrane helix</keyword>
<dbReference type="RefSeq" id="WP_146527964.1">
    <property type="nucleotide sequence ID" value="NZ_SJPV01000006.1"/>
</dbReference>
<dbReference type="OrthoDB" id="228932at2"/>
<protein>
    <submittedName>
        <fullName evidence="3">Tetratricopeptide repeat protein</fullName>
    </submittedName>
</protein>
<evidence type="ECO:0000313" key="3">
    <source>
        <dbReference type="EMBL" id="TWU35885.1"/>
    </source>
</evidence>
<keyword evidence="1" id="KW-0802">TPR repeat</keyword>
<gene>
    <name evidence="3" type="ORF">Poly41_36360</name>
</gene>
<evidence type="ECO:0000256" key="1">
    <source>
        <dbReference type="PROSITE-ProRule" id="PRU00339"/>
    </source>
</evidence>
<dbReference type="Gene3D" id="1.25.40.10">
    <property type="entry name" value="Tetratricopeptide repeat domain"/>
    <property type="match status" value="3"/>
</dbReference>
<dbReference type="SUPFAM" id="SSF81901">
    <property type="entry name" value="HCP-like"/>
    <property type="match status" value="1"/>
</dbReference>
<keyword evidence="2" id="KW-0472">Membrane</keyword>
<keyword evidence="4" id="KW-1185">Reference proteome</keyword>
<dbReference type="PANTHER" id="PTHR12558">
    <property type="entry name" value="CELL DIVISION CYCLE 16,23,27"/>
    <property type="match status" value="1"/>
</dbReference>
<dbReference type="Pfam" id="PF14559">
    <property type="entry name" value="TPR_19"/>
    <property type="match status" value="1"/>
</dbReference>
<dbReference type="EMBL" id="SJPV01000006">
    <property type="protein sequence ID" value="TWU35885.1"/>
    <property type="molecule type" value="Genomic_DNA"/>
</dbReference>
<evidence type="ECO:0000313" key="4">
    <source>
        <dbReference type="Proteomes" id="UP000319143"/>
    </source>
</evidence>